<gene>
    <name evidence="1" type="ORF">JIN81_15970</name>
</gene>
<reference evidence="1" key="1">
    <citation type="submission" date="2021-01" db="EMBL/GenBank/DDBJ databases">
        <title>Modified the classification status of verrucomicrobia.</title>
        <authorList>
            <person name="Feng X."/>
        </authorList>
    </citation>
    <scope>NUCLEOTIDE SEQUENCE</scope>
    <source>
        <strain evidence="1">KCTC 22201</strain>
    </source>
</reference>
<name>A0A934RHB9_9BACT</name>
<dbReference type="Proteomes" id="UP000658278">
    <property type="component" value="Unassembled WGS sequence"/>
</dbReference>
<proteinExistence type="predicted"/>
<keyword evidence="2" id="KW-1185">Reference proteome</keyword>
<evidence type="ECO:0000313" key="1">
    <source>
        <dbReference type="EMBL" id="MBK1828531.1"/>
    </source>
</evidence>
<accession>A0A934RHB9</accession>
<dbReference type="RefSeq" id="WP_200282183.1">
    <property type="nucleotide sequence ID" value="NZ_JAENII010000014.1"/>
</dbReference>
<sequence>MKVRIFVSGSAAVFAGWLGLTFVREVPRESYPELGRGPLTASVESDVAEVEVIPEEIAAESAIVMD</sequence>
<dbReference type="EMBL" id="JAENII010000014">
    <property type="protein sequence ID" value="MBK1828531.1"/>
    <property type="molecule type" value="Genomic_DNA"/>
</dbReference>
<protein>
    <submittedName>
        <fullName evidence="1">Uncharacterized protein</fullName>
    </submittedName>
</protein>
<comment type="caution">
    <text evidence="1">The sequence shown here is derived from an EMBL/GenBank/DDBJ whole genome shotgun (WGS) entry which is preliminary data.</text>
</comment>
<organism evidence="1 2">
    <name type="scientific">Haloferula rosea</name>
    <dbReference type="NCBI Taxonomy" id="490093"/>
    <lineage>
        <taxon>Bacteria</taxon>
        <taxon>Pseudomonadati</taxon>
        <taxon>Verrucomicrobiota</taxon>
        <taxon>Verrucomicrobiia</taxon>
        <taxon>Verrucomicrobiales</taxon>
        <taxon>Verrucomicrobiaceae</taxon>
        <taxon>Haloferula</taxon>
    </lineage>
</organism>
<evidence type="ECO:0000313" key="2">
    <source>
        <dbReference type="Proteomes" id="UP000658278"/>
    </source>
</evidence>
<dbReference type="AlphaFoldDB" id="A0A934RHB9"/>